<evidence type="ECO:0000313" key="3">
    <source>
        <dbReference type="Proteomes" id="UP001219355"/>
    </source>
</evidence>
<accession>A0AAF0DF10</accession>
<keyword evidence="3" id="KW-1185">Reference proteome</keyword>
<protein>
    <recommendedName>
        <fullName evidence="4">Proteophosphoglycan 5</fullName>
    </recommendedName>
</protein>
<feature type="compositionally biased region" description="Low complexity" evidence="1">
    <location>
        <begin position="124"/>
        <end position="138"/>
    </location>
</feature>
<dbReference type="AlphaFoldDB" id="A0AAF0DF10"/>
<dbReference type="Pfam" id="PF15365">
    <property type="entry name" value="PNRC"/>
    <property type="match status" value="1"/>
</dbReference>
<dbReference type="Proteomes" id="UP001219355">
    <property type="component" value="Chromosome 1"/>
</dbReference>
<feature type="compositionally biased region" description="Polar residues" evidence="1">
    <location>
        <begin position="24"/>
        <end position="41"/>
    </location>
</feature>
<evidence type="ECO:0000313" key="2">
    <source>
        <dbReference type="EMBL" id="WEW56496.1"/>
    </source>
</evidence>
<dbReference type="InterPro" id="IPR028322">
    <property type="entry name" value="PNRC-like_rgn"/>
</dbReference>
<feature type="compositionally biased region" description="Low complexity" evidence="1">
    <location>
        <begin position="154"/>
        <end position="167"/>
    </location>
</feature>
<feature type="region of interest" description="Disordered" evidence="1">
    <location>
        <begin position="327"/>
        <end position="367"/>
    </location>
</feature>
<proteinExistence type="predicted"/>
<feature type="compositionally biased region" description="Polar residues" evidence="1">
    <location>
        <begin position="197"/>
        <end position="216"/>
    </location>
</feature>
<feature type="compositionally biased region" description="Polar residues" evidence="1">
    <location>
        <begin position="357"/>
        <end position="367"/>
    </location>
</feature>
<name>A0AAF0DF10_9EURO</name>
<feature type="compositionally biased region" description="Polar residues" evidence="1">
    <location>
        <begin position="81"/>
        <end position="93"/>
    </location>
</feature>
<organism evidence="2 3">
    <name type="scientific">Emydomyces testavorans</name>
    <dbReference type="NCBI Taxonomy" id="2070801"/>
    <lineage>
        <taxon>Eukaryota</taxon>
        <taxon>Fungi</taxon>
        <taxon>Dikarya</taxon>
        <taxon>Ascomycota</taxon>
        <taxon>Pezizomycotina</taxon>
        <taxon>Eurotiomycetes</taxon>
        <taxon>Eurotiomycetidae</taxon>
        <taxon>Onygenales</taxon>
        <taxon>Nannizziopsiaceae</taxon>
        <taxon>Emydomyces</taxon>
    </lineage>
</organism>
<sequence length="480" mass="51356">MSNPTPTTPKGPRNTRRHPKRMTTPISQATIPMTNGKTTPPQLSPPTPGYDVSIAYDSANALSEGGLRRKKGRPVKKPWDSSKSSSAKNTNDNASHRHTSSQPSVKSPLAIRDSPHYAGPTFHASPAPSALPVPSFASKSVPESDSPLQVQMMDDSSNTDSGDSTPTKARTVPLPQEEDKNVTSPLDFLFKAAREANNGSASSERSGNFSSTTSLPLNPERLEVPQDPETASGAVFPLELDVSESRISTPDSKMMAIGPSFAASYKERMNALRSASSPSSPGDITALNEEERKAKAEALKNLLLNPSQRCAASASLDQCNSARLFSPQSNINTNHPDVTRRISSSSTPLSFERTRPKTTASSDRSNSIPHQYLASICGGAPTFPSPSPNARKEASSAFRANHGVQATRAHSAHSTFYGNYISPPPNRTVSALASGTQSVQGLSTRLDPLETKRIEDDLRRILKLNGNDVHNVNGIEQTLA</sequence>
<dbReference type="GO" id="GO:0016071">
    <property type="term" value="P:mRNA metabolic process"/>
    <property type="evidence" value="ECO:0007669"/>
    <property type="project" value="UniProtKB-ARBA"/>
</dbReference>
<feature type="region of interest" description="Disordered" evidence="1">
    <location>
        <begin position="1"/>
        <end position="237"/>
    </location>
</feature>
<feature type="compositionally biased region" description="Polar residues" evidence="1">
    <location>
        <begin position="327"/>
        <end position="349"/>
    </location>
</feature>
<dbReference type="EMBL" id="CP120627">
    <property type="protein sequence ID" value="WEW56496.1"/>
    <property type="molecule type" value="Genomic_DNA"/>
</dbReference>
<reference evidence="2" key="1">
    <citation type="submission" date="2023-03" db="EMBL/GenBank/DDBJ databases">
        <title>Emydomyces testavorans Genome Sequence.</title>
        <authorList>
            <person name="Hoyer L."/>
        </authorList>
    </citation>
    <scope>NUCLEOTIDE SEQUENCE</scope>
    <source>
        <strain evidence="2">16-2883</strain>
    </source>
</reference>
<evidence type="ECO:0000256" key="1">
    <source>
        <dbReference type="SAM" id="MobiDB-lite"/>
    </source>
</evidence>
<gene>
    <name evidence="2" type="ORF">PRK78_001941</name>
</gene>
<evidence type="ECO:0008006" key="4">
    <source>
        <dbReference type="Google" id="ProtNLM"/>
    </source>
</evidence>